<organism evidence="1 2">
    <name type="scientific">Oleomonas cavernae</name>
    <dbReference type="NCBI Taxonomy" id="2320859"/>
    <lineage>
        <taxon>Bacteria</taxon>
        <taxon>Pseudomonadati</taxon>
        <taxon>Pseudomonadota</taxon>
        <taxon>Alphaproteobacteria</taxon>
        <taxon>Acetobacterales</taxon>
        <taxon>Acetobacteraceae</taxon>
        <taxon>Oleomonas</taxon>
    </lineage>
</organism>
<dbReference type="Proteomes" id="UP000284605">
    <property type="component" value="Unassembled WGS sequence"/>
</dbReference>
<gene>
    <name evidence="1" type="ORF">D3874_26635</name>
</gene>
<proteinExistence type="predicted"/>
<comment type="caution">
    <text evidence="1">The sequence shown here is derived from an EMBL/GenBank/DDBJ whole genome shotgun (WGS) entry which is preliminary data.</text>
</comment>
<evidence type="ECO:0000313" key="1">
    <source>
        <dbReference type="EMBL" id="RJF80678.1"/>
    </source>
</evidence>
<keyword evidence="2" id="KW-1185">Reference proteome</keyword>
<dbReference type="OrthoDB" id="101972at2"/>
<dbReference type="RefSeq" id="WP_119782730.1">
    <property type="nucleotide sequence ID" value="NZ_QYUK01000016.1"/>
</dbReference>
<protein>
    <submittedName>
        <fullName evidence="1">Uncharacterized protein</fullName>
    </submittedName>
</protein>
<dbReference type="EMBL" id="QYUK01000016">
    <property type="protein sequence ID" value="RJF80678.1"/>
    <property type="molecule type" value="Genomic_DNA"/>
</dbReference>
<name>A0A418VU36_9PROT</name>
<dbReference type="AlphaFoldDB" id="A0A418VU36"/>
<evidence type="ECO:0000313" key="2">
    <source>
        <dbReference type="Proteomes" id="UP000284605"/>
    </source>
</evidence>
<sequence length="72" mass="7830">MRALLDEGRARPDPLCLGLDVTDNLNLIGDGGHTSSRLFVLGPPTRSAFWEIIAVPDIRKQGRAFAARLFPG</sequence>
<accession>A0A418VU36</accession>
<reference evidence="1 2" key="1">
    <citation type="submission" date="2018-09" db="EMBL/GenBank/DDBJ databases">
        <authorList>
            <person name="Zhu H."/>
        </authorList>
    </citation>
    <scope>NUCLEOTIDE SEQUENCE [LARGE SCALE GENOMIC DNA]</scope>
    <source>
        <strain evidence="1 2">K1W22B-8</strain>
    </source>
</reference>